<dbReference type="EMBL" id="DF849761">
    <property type="protein sequence ID" value="GAT58753.1"/>
    <property type="molecule type" value="Genomic_DNA"/>
</dbReference>
<reference evidence="3" key="1">
    <citation type="submission" date="2014-09" db="EMBL/GenBank/DDBJ databases">
        <title>Genome sequence of the luminous mushroom Mycena chlorophos for searching fungal bioluminescence genes.</title>
        <authorList>
            <person name="Tanaka Y."/>
            <person name="Kasuga D."/>
            <person name="Oba Y."/>
            <person name="Hase S."/>
            <person name="Sato K."/>
            <person name="Oba Y."/>
            <person name="Sakakibara Y."/>
        </authorList>
    </citation>
    <scope>NUCLEOTIDE SEQUENCE</scope>
</reference>
<keyword evidence="1" id="KW-0175">Coiled coil</keyword>
<evidence type="ECO:0000256" key="1">
    <source>
        <dbReference type="SAM" id="Coils"/>
    </source>
</evidence>
<sequence>MAGTGIHPLFYSSYAAIPRDQPYGDLLAPSSDADLPSDANASQYKLALETFRRRDAAHKANSLEFEAADQSQQPEESQLPASKPTVDASSDDELPSPTDMENQAFGFAPSGDPAVDRLRAAKIRERELEAIDLRCEVQKLQLHLEERDATVRRLLLAVATLEDDKSALEEDLAIEKKVAAKSRKALKALKKTIAAAARSAGESGGAVQLPQFIFIE</sequence>
<evidence type="ECO:0000313" key="4">
    <source>
        <dbReference type="Proteomes" id="UP000815677"/>
    </source>
</evidence>
<dbReference type="Proteomes" id="UP000815677">
    <property type="component" value="Unassembled WGS sequence"/>
</dbReference>
<name>A0ABQ0M5Y1_MYCCL</name>
<accession>A0ABQ0M5Y1</accession>
<evidence type="ECO:0000313" key="3">
    <source>
        <dbReference type="EMBL" id="GAT58753.1"/>
    </source>
</evidence>
<proteinExistence type="predicted"/>
<feature type="coiled-coil region" evidence="1">
    <location>
        <begin position="151"/>
        <end position="178"/>
    </location>
</feature>
<keyword evidence="4" id="KW-1185">Reference proteome</keyword>
<organism evidence="3 4">
    <name type="scientific">Mycena chlorophos</name>
    <name type="common">Agaric fungus</name>
    <name type="synonym">Agaricus chlorophos</name>
    <dbReference type="NCBI Taxonomy" id="658473"/>
    <lineage>
        <taxon>Eukaryota</taxon>
        <taxon>Fungi</taxon>
        <taxon>Dikarya</taxon>
        <taxon>Basidiomycota</taxon>
        <taxon>Agaricomycotina</taxon>
        <taxon>Agaricomycetes</taxon>
        <taxon>Agaricomycetidae</taxon>
        <taxon>Agaricales</taxon>
        <taxon>Marasmiineae</taxon>
        <taxon>Mycenaceae</taxon>
        <taxon>Mycena</taxon>
    </lineage>
</organism>
<feature type="compositionally biased region" description="Polar residues" evidence="2">
    <location>
        <begin position="69"/>
        <end position="80"/>
    </location>
</feature>
<protein>
    <recommendedName>
        <fullName evidence="5">GDP/GTP exchange factor Sec2 N-terminal domain-containing protein</fullName>
    </recommendedName>
</protein>
<feature type="region of interest" description="Disordered" evidence="2">
    <location>
        <begin position="61"/>
        <end position="111"/>
    </location>
</feature>
<evidence type="ECO:0000256" key="2">
    <source>
        <dbReference type="SAM" id="MobiDB-lite"/>
    </source>
</evidence>
<evidence type="ECO:0008006" key="5">
    <source>
        <dbReference type="Google" id="ProtNLM"/>
    </source>
</evidence>
<gene>
    <name evidence="3" type="ORF">MCHLO_15141</name>
</gene>